<evidence type="ECO:0000313" key="1">
    <source>
        <dbReference type="EMBL" id="MEA3516063.1"/>
    </source>
</evidence>
<evidence type="ECO:0000313" key="2">
    <source>
        <dbReference type="Proteomes" id="UP001304050"/>
    </source>
</evidence>
<protein>
    <submittedName>
        <fullName evidence="1">LysR substrate-binding domain-containing protein</fullName>
    </submittedName>
</protein>
<gene>
    <name evidence="1" type="ORF">U8465_02670</name>
</gene>
<comment type="caution">
    <text evidence="1">The sequence shown here is derived from an EMBL/GenBank/DDBJ whole genome shotgun (WGS) entry which is preliminary data.</text>
</comment>
<dbReference type="EMBL" id="JAYESG010000001">
    <property type="protein sequence ID" value="MEA3516063.1"/>
    <property type="molecule type" value="Genomic_DNA"/>
</dbReference>
<sequence>MEDFGIRALSVVSTVAAHRSFRGAASELNLSASSVSHIVANLEQKIGIRLFLRNTRSVSLTEAGEAFLARIRPALAEINGALEGVHELRDRPAGLVRINASSWGAGRLLPIVLEFMRSYPDVRVDLTCEGRIVDIIAEGYDAGLRLESMVPQDMIAVPLGIPETLILIAAPTYLEARGTPKTPGDLLSHECIRARLPSGVIMDWEMGRAGEYAQPKVSGKLVVGSTELAAKAAANGVGIGYTDAREAAPFLERGDVLQIMEDWTPSLGSEALYYPATRLPSAAFKAFVGFVRAKRVKD</sequence>
<organism evidence="1 2">
    <name type="scientific">Rhizobium mulingense</name>
    <dbReference type="NCBI Taxonomy" id="3031128"/>
    <lineage>
        <taxon>Bacteria</taxon>
        <taxon>Pseudomonadati</taxon>
        <taxon>Pseudomonadota</taxon>
        <taxon>Alphaproteobacteria</taxon>
        <taxon>Hyphomicrobiales</taxon>
        <taxon>Rhizobiaceae</taxon>
        <taxon>Rhizobium/Agrobacterium group</taxon>
        <taxon>Rhizobium</taxon>
    </lineage>
</organism>
<name>A0ACC6MRY4_9HYPH</name>
<dbReference type="Proteomes" id="UP001304050">
    <property type="component" value="Unassembled WGS sequence"/>
</dbReference>
<keyword evidence="2" id="KW-1185">Reference proteome</keyword>
<accession>A0ACC6MRY4</accession>
<proteinExistence type="predicted"/>
<reference evidence="1" key="1">
    <citation type="submission" date="2023-12" db="EMBL/GenBank/DDBJ databases">
        <title>Diversity of Rhizobium in root nodule of phaseolus vulgaris.</title>
        <authorList>
            <person name="Wang H."/>
        </authorList>
    </citation>
    <scope>NUCLEOTIDE SEQUENCE</scope>
    <source>
        <strain evidence="1">MJ31</strain>
    </source>
</reference>